<dbReference type="PANTHER" id="PTHR34094:SF1">
    <property type="entry name" value="PROTEIN FAM185A"/>
    <property type="match status" value="1"/>
</dbReference>
<organism evidence="3 4">
    <name type="scientific">Phyllostomus discolor</name>
    <name type="common">pale spear-nosed bat</name>
    <dbReference type="NCBI Taxonomy" id="89673"/>
    <lineage>
        <taxon>Eukaryota</taxon>
        <taxon>Metazoa</taxon>
        <taxon>Chordata</taxon>
        <taxon>Craniata</taxon>
        <taxon>Vertebrata</taxon>
        <taxon>Euteleostomi</taxon>
        <taxon>Mammalia</taxon>
        <taxon>Eutheria</taxon>
        <taxon>Laurasiatheria</taxon>
        <taxon>Chiroptera</taxon>
        <taxon>Yangochiroptera</taxon>
        <taxon>Phyllostomidae</taxon>
        <taxon>Phyllostominae</taxon>
        <taxon>Phyllostomus</taxon>
    </lineage>
</organism>
<dbReference type="GeneID" id="114508012"/>
<feature type="region of interest" description="Disordered" evidence="1">
    <location>
        <begin position="33"/>
        <end position="61"/>
    </location>
</feature>
<reference evidence="4" key="1">
    <citation type="submission" date="2025-08" db="UniProtKB">
        <authorList>
            <consortium name="RefSeq"/>
        </authorList>
    </citation>
    <scope>IDENTIFICATION</scope>
    <source>
        <tissue evidence="4">Muscle</tissue>
    </source>
</reference>
<name>A0A7E6CIG5_9CHIR</name>
<feature type="domain" description="DUF4097" evidence="2">
    <location>
        <begin position="149"/>
        <end position="247"/>
    </location>
</feature>
<dbReference type="CTD" id="222234"/>
<evidence type="ECO:0000313" key="3">
    <source>
        <dbReference type="Proteomes" id="UP000504628"/>
    </source>
</evidence>
<dbReference type="RefSeq" id="XP_035866617.1">
    <property type="nucleotide sequence ID" value="XM_036010724.1"/>
</dbReference>
<dbReference type="Proteomes" id="UP000504628">
    <property type="component" value="Chromosome 10"/>
</dbReference>
<evidence type="ECO:0000256" key="1">
    <source>
        <dbReference type="SAM" id="MobiDB-lite"/>
    </source>
</evidence>
<accession>A0A7E6CIG5</accession>
<keyword evidence="3" id="KW-1185">Reference proteome</keyword>
<evidence type="ECO:0000313" key="4">
    <source>
        <dbReference type="RefSeq" id="XP_035866617.1"/>
    </source>
</evidence>
<sequence>MFASRSGWGLDCLRLGHLRVWAGDAVGPRACGAGQARRYGSRGGKRPPGSEPQDSPPGPAGETLREWVLPVSPFGRLLARLPCHLAVRPLDPLTYPDADRVLVAVSGEEGGAQALAGLQVKYDVAVEEVAIESDTLDPQASVEVQAPLKFDLNIKSSGSGCIKVQNIECDNCKIETDQGTSILQSVKTVTVDKLQGSSVNISTEDGLLKAKYLYTESSFLSSAAGDITLGSVHGNITLQSKMGNITVGSILVKVAPSLQAHLQLSGKEVDVNSEVHVQEMAEAHKDGGVIITGLMNQGNKPEKWIKADAPKGTVRFRSQSWFQSLKLQD</sequence>
<protein>
    <submittedName>
        <fullName evidence="4">Protein FAM185A isoform X2</fullName>
    </submittedName>
</protein>
<dbReference type="Pfam" id="PF13349">
    <property type="entry name" value="DUF4097"/>
    <property type="match status" value="1"/>
</dbReference>
<dbReference type="PANTHER" id="PTHR34094">
    <property type="match status" value="1"/>
</dbReference>
<dbReference type="AlphaFoldDB" id="A0A7E6CIG5"/>
<dbReference type="InterPro" id="IPR025164">
    <property type="entry name" value="Toastrack_DUF4097"/>
</dbReference>
<gene>
    <name evidence="4" type="primary">FAM185A</name>
</gene>
<evidence type="ECO:0000259" key="2">
    <source>
        <dbReference type="Pfam" id="PF13349"/>
    </source>
</evidence>
<proteinExistence type="predicted"/>